<feature type="domain" description="CATSPERE Ig-like" evidence="17">
    <location>
        <begin position="599"/>
        <end position="706"/>
    </location>
</feature>
<dbReference type="PANTHER" id="PTHR33722">
    <property type="entry name" value="CATION CHANNEL SPERM-ASSOCIATED PROTEIN SUBUNIT DELTA-RELATED"/>
    <property type="match status" value="1"/>
</dbReference>
<dbReference type="GO" id="GO:0048240">
    <property type="term" value="P:sperm capacitation"/>
    <property type="evidence" value="ECO:0007669"/>
    <property type="project" value="TreeGrafter"/>
</dbReference>
<evidence type="ECO:0000259" key="15">
    <source>
        <dbReference type="Pfam" id="PF22843"/>
    </source>
</evidence>
<evidence type="ECO:0000256" key="10">
    <source>
        <dbReference type="ARBA" id="ARBA00023180"/>
    </source>
</evidence>
<dbReference type="OrthoDB" id="5968869at2759"/>
<keyword evidence="11" id="KW-0966">Cell projection</keyword>
<dbReference type="InterPro" id="IPR053815">
    <property type="entry name" value="CATSPERE_Ig-like"/>
</dbReference>
<keyword evidence="3 13" id="KW-0812">Transmembrane</keyword>
<dbReference type="GO" id="GO:0036128">
    <property type="term" value="C:CatSper complex"/>
    <property type="evidence" value="ECO:0007669"/>
    <property type="project" value="InterPro"/>
</dbReference>
<evidence type="ECO:0000256" key="9">
    <source>
        <dbReference type="ARBA" id="ARBA00023157"/>
    </source>
</evidence>
<evidence type="ECO:0000256" key="7">
    <source>
        <dbReference type="ARBA" id="ARBA00023069"/>
    </source>
</evidence>
<evidence type="ECO:0000256" key="12">
    <source>
        <dbReference type="ARBA" id="ARBA00037793"/>
    </source>
</evidence>
<feature type="transmembrane region" description="Helical" evidence="13">
    <location>
        <begin position="922"/>
        <end position="944"/>
    </location>
</feature>
<name>A0A9Q0Y5I5_9SAUR</name>
<dbReference type="Pfam" id="PF22841">
    <property type="entry name" value="CATSPERE_NTD1"/>
    <property type="match status" value="1"/>
</dbReference>
<keyword evidence="6 13" id="KW-1133">Transmembrane helix</keyword>
<evidence type="ECO:0000259" key="14">
    <source>
        <dbReference type="Pfam" id="PF22841"/>
    </source>
</evidence>
<keyword evidence="10" id="KW-0325">Glycoprotein</keyword>
<evidence type="ECO:0000313" key="20">
    <source>
        <dbReference type="Proteomes" id="UP001142489"/>
    </source>
</evidence>
<feature type="domain" description="CATSPERE first N-terminal" evidence="14">
    <location>
        <begin position="33"/>
        <end position="108"/>
    </location>
</feature>
<proteinExistence type="inferred from homology"/>
<comment type="similarity">
    <text evidence="1">Belongs to the CATSPERD family.</text>
</comment>
<dbReference type="InterPro" id="IPR053814">
    <property type="entry name" value="CATSPERD/E_C"/>
</dbReference>
<dbReference type="Pfam" id="PF22844">
    <property type="entry name" value="Beta-prop_CATSPERE"/>
    <property type="match status" value="1"/>
</dbReference>
<organism evidence="19 20">
    <name type="scientific">Phrynocephalus forsythii</name>
    <dbReference type="NCBI Taxonomy" id="171643"/>
    <lineage>
        <taxon>Eukaryota</taxon>
        <taxon>Metazoa</taxon>
        <taxon>Chordata</taxon>
        <taxon>Craniata</taxon>
        <taxon>Vertebrata</taxon>
        <taxon>Euteleostomi</taxon>
        <taxon>Lepidosauria</taxon>
        <taxon>Squamata</taxon>
        <taxon>Bifurcata</taxon>
        <taxon>Unidentata</taxon>
        <taxon>Episquamata</taxon>
        <taxon>Toxicofera</taxon>
        <taxon>Iguania</taxon>
        <taxon>Acrodonta</taxon>
        <taxon>Agamidae</taxon>
        <taxon>Agaminae</taxon>
        <taxon>Phrynocephalus</taxon>
    </lineage>
</organism>
<evidence type="ECO:0000256" key="1">
    <source>
        <dbReference type="ARBA" id="ARBA00010246"/>
    </source>
</evidence>
<dbReference type="PANTHER" id="PTHR33722:SF3">
    <property type="entry name" value="CATION CHANNEL SPERM-ASSOCIATED AUXILIARY SUBUNIT EPSILON"/>
    <property type="match status" value="1"/>
</dbReference>
<dbReference type="Pfam" id="PF22843">
    <property type="entry name" value="CATSPERE_NTD2"/>
    <property type="match status" value="1"/>
</dbReference>
<dbReference type="Pfam" id="PF22850">
    <property type="entry name" value="CATSPERD-E_C"/>
    <property type="match status" value="1"/>
</dbReference>
<evidence type="ECO:0000256" key="5">
    <source>
        <dbReference type="ARBA" id="ARBA00022846"/>
    </source>
</evidence>
<keyword evidence="8 13" id="KW-0472">Membrane</keyword>
<evidence type="ECO:0000256" key="11">
    <source>
        <dbReference type="ARBA" id="ARBA00023273"/>
    </source>
</evidence>
<evidence type="ECO:0000256" key="6">
    <source>
        <dbReference type="ARBA" id="ARBA00022989"/>
    </source>
</evidence>
<comment type="subcellular location">
    <subcellularLocation>
        <location evidence="12">Cell projection</location>
        <location evidence="12">Cilium</location>
        <location evidence="12">Flagellum membrane</location>
        <topology evidence="12">Single-pass type I membrane protein</topology>
    </subcellularLocation>
</comment>
<dbReference type="InterPro" id="IPR053816">
    <property type="entry name" value="CATSPERE_beta-prop"/>
</dbReference>
<keyword evidence="2" id="KW-1003">Cell membrane</keyword>
<evidence type="ECO:0008006" key="21">
    <source>
        <dbReference type="Google" id="ProtNLM"/>
    </source>
</evidence>
<dbReference type="EMBL" id="JAPFRF010000002">
    <property type="protein sequence ID" value="KAJ7342106.1"/>
    <property type="molecule type" value="Genomic_DNA"/>
</dbReference>
<feature type="domain" description="CATSPERE beta-propeller" evidence="16">
    <location>
        <begin position="245"/>
        <end position="586"/>
    </location>
</feature>
<evidence type="ECO:0000259" key="17">
    <source>
        <dbReference type="Pfam" id="PF22849"/>
    </source>
</evidence>
<dbReference type="InterPro" id="IPR028751">
    <property type="entry name" value="CATSPERD/E"/>
</dbReference>
<dbReference type="GO" id="GO:0097228">
    <property type="term" value="C:sperm principal piece"/>
    <property type="evidence" value="ECO:0007669"/>
    <property type="project" value="TreeGrafter"/>
</dbReference>
<evidence type="ECO:0000256" key="8">
    <source>
        <dbReference type="ARBA" id="ARBA00023136"/>
    </source>
</evidence>
<gene>
    <name evidence="19" type="ORF">JRQ81_008975</name>
</gene>
<evidence type="ECO:0000256" key="3">
    <source>
        <dbReference type="ARBA" id="ARBA00022692"/>
    </source>
</evidence>
<keyword evidence="20" id="KW-1185">Reference proteome</keyword>
<feature type="domain" description="CATSPERD/E C-terminal" evidence="18">
    <location>
        <begin position="742"/>
        <end position="938"/>
    </location>
</feature>
<accession>A0A9Q0Y5I5</accession>
<evidence type="ECO:0000256" key="13">
    <source>
        <dbReference type="SAM" id="Phobius"/>
    </source>
</evidence>
<protein>
    <recommendedName>
        <fullName evidence="21">Catsper channel auxiliary subunit epsilon</fullName>
    </recommendedName>
</protein>
<dbReference type="GO" id="GO:0030317">
    <property type="term" value="P:flagellated sperm motility"/>
    <property type="evidence" value="ECO:0007669"/>
    <property type="project" value="TreeGrafter"/>
</dbReference>
<keyword evidence="7" id="KW-0969">Cilium</keyword>
<dbReference type="AlphaFoldDB" id="A0A9Q0Y5I5"/>
<comment type="caution">
    <text evidence="19">The sequence shown here is derived from an EMBL/GenBank/DDBJ whole genome shotgun (WGS) entry which is preliminary data.</text>
</comment>
<evidence type="ECO:0000259" key="16">
    <source>
        <dbReference type="Pfam" id="PF22844"/>
    </source>
</evidence>
<dbReference type="Proteomes" id="UP001142489">
    <property type="component" value="Unassembled WGS sequence"/>
</dbReference>
<evidence type="ECO:0000259" key="18">
    <source>
        <dbReference type="Pfam" id="PF22850"/>
    </source>
</evidence>
<sequence>MEWWLYEFLTSSEFPWPSHLNSVCHFVGYTSGPYRTNTGDYFIFSTRTTIYLEYEGTEFLEWSASSLCIISDKNLPKTTLLCPVPGTHLIIPIVKASAAAEMERFLSVTADVNCFMWYIYQDTSRLTQENPKQSIKLWIFDPENADDSELNYTATSPSIYSKTLSKQFWNLGETPLAKTVSGGRKYHEKEFNDGIWTIEVPTLTNDNIAEIYGKILTFQDCFVHATPFVIAQPAFNLGFETDTSVSSPSGSLAMVAWDACYPATAVLVTDIGTFYTNDGFLTTEEIKFPARIIDSALVHSVKGVAVMFPDVFILIEDKLYRATEEEIYNIGDEYNIPDIGVKGVRTKTWCSNEYPLMDTLLSEVIIWTEEELFLGFPADEYRPLTDIWLLREQLKLQRTTDLLIISACYDSLAAIIAILIECTGCIATTILLLATYNEGTHDWNLRDFSRTSSTTGELHMEVMASALTSMVLWDDDMVYYTYKENKDYGFLQVSDTDKLFSGASEGSSIHQIIIDYNGNTIIKLENNAIFFFKFEMRDAVKLAPWEDETVHFIFYCNPSGNMYLLTIDGRDIKRQVYPLKLEAFSAASQLNEVCPYISFEHNMNKDVYYLDMGEGLTFWTQLVFQENLGLFTEVEVYEPDLLNQESFLYYEIARGICTKNDTIRFYHNQDYAQLYDYQAALKTSQGVMTVELHPSSSGKTCDLAVKLSHIRVGCPPGKKLHVMGKPSQCDSFNFTVPWKSLRNRTVREDLEINYDVQKYGCPIEVHYANTFRPTVALYMHDEFSSIVEANYILWEVNGRKDFAYNTTMEQVQCLQRAQNWNFMINQYGSNETASITTEETDIIWGPHNYVSCFATVHEDLSDLDNPYEILNHSGINSIIWSQYQTGIYMFKLKIIDPNFSFCSMSALFAVRTHGIIERPNWLLVVGWSTMLLTLFLGVLVFSYFRYVKTFRTLNFVDPLLALSVTRSTDGLKKD</sequence>
<evidence type="ECO:0000256" key="2">
    <source>
        <dbReference type="ARBA" id="ARBA00022475"/>
    </source>
</evidence>
<evidence type="ECO:0000313" key="19">
    <source>
        <dbReference type="EMBL" id="KAJ7342106.1"/>
    </source>
</evidence>
<dbReference type="InterPro" id="IPR053817">
    <property type="entry name" value="CATSPERE_NTD2"/>
</dbReference>
<dbReference type="InterPro" id="IPR053818">
    <property type="entry name" value="CATSPERE_NTD1"/>
</dbReference>
<feature type="domain" description="CATSPERE second N-terminal" evidence="15">
    <location>
        <begin position="114"/>
        <end position="201"/>
    </location>
</feature>
<reference evidence="19" key="1">
    <citation type="journal article" date="2023" name="DNA Res.">
        <title>Chromosome-level genome assembly of Phrynocephalus forsythii using third-generation DNA sequencing and Hi-C analysis.</title>
        <authorList>
            <person name="Qi Y."/>
            <person name="Zhao W."/>
            <person name="Zhao Y."/>
            <person name="Niu C."/>
            <person name="Cao S."/>
            <person name="Zhang Y."/>
        </authorList>
    </citation>
    <scope>NUCLEOTIDE SEQUENCE</scope>
    <source>
        <tissue evidence="19">Muscle</tissue>
    </source>
</reference>
<keyword evidence="5" id="KW-0282">Flagellum</keyword>
<keyword evidence="9" id="KW-1015">Disulfide bond</keyword>
<evidence type="ECO:0000256" key="4">
    <source>
        <dbReference type="ARBA" id="ARBA00022729"/>
    </source>
</evidence>
<keyword evidence="4" id="KW-0732">Signal</keyword>
<dbReference type="Pfam" id="PF22849">
    <property type="entry name" value="CATSPERE_Ig-like"/>
    <property type="match status" value="1"/>
</dbReference>